<dbReference type="EMBL" id="CP008956">
    <property type="protein sequence ID" value="QJQ00678.1"/>
    <property type="molecule type" value="Genomic_DNA"/>
</dbReference>
<dbReference type="Proteomes" id="UP000501648">
    <property type="component" value="Chromosome"/>
</dbReference>
<dbReference type="CDD" id="cd04301">
    <property type="entry name" value="NAT_SF"/>
    <property type="match status" value="1"/>
</dbReference>
<gene>
    <name evidence="2" type="ORF">C798_10690</name>
</gene>
<dbReference type="SUPFAM" id="SSF55729">
    <property type="entry name" value="Acyl-CoA N-acyltransferases (Nat)"/>
    <property type="match status" value="1"/>
</dbReference>
<organism evidence="2 3">
    <name type="scientific">Herbaspirillum rubrisubalbicans Os34</name>
    <dbReference type="NCBI Taxonomy" id="1235827"/>
    <lineage>
        <taxon>Bacteria</taxon>
        <taxon>Pseudomonadati</taxon>
        <taxon>Pseudomonadota</taxon>
        <taxon>Betaproteobacteria</taxon>
        <taxon>Burkholderiales</taxon>
        <taxon>Oxalobacteraceae</taxon>
        <taxon>Herbaspirillum</taxon>
    </lineage>
</organism>
<dbReference type="Gene3D" id="3.40.630.30">
    <property type="match status" value="1"/>
</dbReference>
<reference evidence="2 3" key="1">
    <citation type="journal article" date="2012" name="J. Bacteriol.">
        <title>Genome sequence of the pathogenic Herbaspirillum seropedicae strain Os34, isolated from rice roots.</title>
        <authorList>
            <person name="Ye W."/>
            <person name="Ye S."/>
            <person name="Liu J."/>
            <person name="Chang S."/>
            <person name="Chen M."/>
            <person name="Zhu B."/>
            <person name="Guo L."/>
            <person name="An Q."/>
        </authorList>
    </citation>
    <scope>NUCLEOTIDE SEQUENCE [LARGE SCALE GENOMIC DNA]</scope>
    <source>
        <strain evidence="2 3">Os34</strain>
    </source>
</reference>
<dbReference type="PROSITE" id="PS51186">
    <property type="entry name" value="GNAT"/>
    <property type="match status" value="1"/>
</dbReference>
<dbReference type="RefSeq" id="WP_017450879.1">
    <property type="nucleotide sequence ID" value="NZ_CP008956.1"/>
</dbReference>
<name>A0A6M3ZQ28_9BURK</name>
<evidence type="ECO:0000313" key="3">
    <source>
        <dbReference type="Proteomes" id="UP000501648"/>
    </source>
</evidence>
<keyword evidence="2" id="KW-0808">Transferase</keyword>
<evidence type="ECO:0000313" key="2">
    <source>
        <dbReference type="EMBL" id="QJQ00678.1"/>
    </source>
</evidence>
<dbReference type="InterPro" id="IPR016181">
    <property type="entry name" value="Acyl_CoA_acyltransferase"/>
</dbReference>
<dbReference type="GO" id="GO:0016747">
    <property type="term" value="F:acyltransferase activity, transferring groups other than amino-acyl groups"/>
    <property type="evidence" value="ECO:0007669"/>
    <property type="project" value="InterPro"/>
</dbReference>
<proteinExistence type="predicted"/>
<dbReference type="AlphaFoldDB" id="A0A6M3ZQ28"/>
<feature type="domain" description="N-acetyltransferase" evidence="1">
    <location>
        <begin position="4"/>
        <end position="171"/>
    </location>
</feature>
<dbReference type="InterPro" id="IPR000182">
    <property type="entry name" value="GNAT_dom"/>
</dbReference>
<dbReference type="Pfam" id="PF00583">
    <property type="entry name" value="Acetyltransf_1"/>
    <property type="match status" value="1"/>
</dbReference>
<evidence type="ECO:0000259" key="1">
    <source>
        <dbReference type="PROSITE" id="PS51186"/>
    </source>
</evidence>
<protein>
    <submittedName>
        <fullName evidence="2">N-acetyltransferase</fullName>
    </submittedName>
</protein>
<sequence>MIRYQWRPMTPADLACVMDIAAQVHLGYFEAEEVFAERLRLFPQGCRIAICQDDGEQVIGYAFMHPTRHGSPPALNQLLHCLETQADCLHLHDVALLPSARGSGLGRSLVGELRQICRGADLPRAALVAVHDSGDYWGAAGFADDPQALRPGQGALGSYGTDARYMSMIVK</sequence>
<accession>A0A6M3ZQ28</accession>